<evidence type="ECO:0000259" key="3">
    <source>
        <dbReference type="PROSITE" id="PS51000"/>
    </source>
</evidence>
<keyword evidence="2" id="KW-0804">Transcription</keyword>
<dbReference type="PROSITE" id="PS52050">
    <property type="entry name" value="WYL"/>
    <property type="match status" value="1"/>
</dbReference>
<dbReference type="Pfam" id="PF13280">
    <property type="entry name" value="WYL"/>
    <property type="match status" value="1"/>
</dbReference>
<dbReference type="EMBL" id="CP114202">
    <property type="protein sequence ID" value="WAT94617.1"/>
    <property type="molecule type" value="Genomic_DNA"/>
</dbReference>
<dbReference type="Proteomes" id="UP001210609">
    <property type="component" value="Chromosome"/>
</dbReference>
<dbReference type="InterPro" id="IPR026881">
    <property type="entry name" value="WYL_dom"/>
</dbReference>
<dbReference type="PANTHER" id="PTHR34580:SF1">
    <property type="entry name" value="PROTEIN PAFC"/>
    <property type="match status" value="1"/>
</dbReference>
<dbReference type="PANTHER" id="PTHR34580">
    <property type="match status" value="1"/>
</dbReference>
<dbReference type="InterPro" id="IPR057727">
    <property type="entry name" value="WCX_dom"/>
</dbReference>
<dbReference type="InterPro" id="IPR036390">
    <property type="entry name" value="WH_DNA-bd_sf"/>
</dbReference>
<accession>A0ABY7I848</accession>
<keyword evidence="5" id="KW-1185">Reference proteome</keyword>
<name>A0ABY7I848_STRNI</name>
<dbReference type="InterPro" id="IPR028349">
    <property type="entry name" value="PafC-like"/>
</dbReference>
<dbReference type="InterPro" id="IPR001034">
    <property type="entry name" value="DeoR_HTH"/>
</dbReference>
<proteinExistence type="predicted"/>
<evidence type="ECO:0000256" key="2">
    <source>
        <dbReference type="ARBA" id="ARBA00023163"/>
    </source>
</evidence>
<dbReference type="PIRSF" id="PIRSF016838">
    <property type="entry name" value="PafC"/>
    <property type="match status" value="1"/>
</dbReference>
<dbReference type="Pfam" id="PF08279">
    <property type="entry name" value="HTH_11"/>
    <property type="match status" value="1"/>
</dbReference>
<dbReference type="InterPro" id="IPR036388">
    <property type="entry name" value="WH-like_DNA-bd_sf"/>
</dbReference>
<dbReference type="Pfam" id="PF25583">
    <property type="entry name" value="WCX"/>
    <property type="match status" value="1"/>
</dbReference>
<evidence type="ECO:0000313" key="5">
    <source>
        <dbReference type="Proteomes" id="UP001210609"/>
    </source>
</evidence>
<gene>
    <name evidence="4" type="ORF">STRLI_000271</name>
</gene>
<dbReference type="SUPFAM" id="SSF46785">
    <property type="entry name" value="Winged helix' DNA-binding domain"/>
    <property type="match status" value="1"/>
</dbReference>
<evidence type="ECO:0000313" key="4">
    <source>
        <dbReference type="EMBL" id="WAT94617.1"/>
    </source>
</evidence>
<dbReference type="RefSeq" id="WP_159483673.1">
    <property type="nucleotide sequence ID" value="NZ_BLIP01000001.1"/>
</dbReference>
<evidence type="ECO:0000256" key="1">
    <source>
        <dbReference type="ARBA" id="ARBA00023015"/>
    </source>
</evidence>
<reference evidence="4 5" key="1">
    <citation type="submission" date="2022-12" db="EMBL/GenBank/DDBJ databases">
        <authorList>
            <person name="Ruckert C."/>
            <person name="Busche T."/>
            <person name="Kalinowski J."/>
            <person name="Wittmann C."/>
        </authorList>
    </citation>
    <scope>NUCLEOTIDE SEQUENCE [LARGE SCALE GENOMIC DNA]</scope>
    <source>
        <strain evidence="4 5">DSM 40555</strain>
    </source>
</reference>
<dbReference type="InterPro" id="IPR013196">
    <property type="entry name" value="HTH_11"/>
</dbReference>
<dbReference type="Gene3D" id="1.10.10.10">
    <property type="entry name" value="Winged helix-like DNA-binding domain superfamily/Winged helix DNA-binding domain"/>
    <property type="match status" value="1"/>
</dbReference>
<organism evidence="4 5">
    <name type="scientific">Streptomyces nigrescens</name>
    <dbReference type="NCBI Taxonomy" id="1920"/>
    <lineage>
        <taxon>Bacteria</taxon>
        <taxon>Bacillati</taxon>
        <taxon>Actinomycetota</taxon>
        <taxon>Actinomycetes</taxon>
        <taxon>Kitasatosporales</taxon>
        <taxon>Streptomycetaceae</taxon>
        <taxon>Streptomyces</taxon>
    </lineage>
</organism>
<dbReference type="PROSITE" id="PS51000">
    <property type="entry name" value="HTH_DEOR_2"/>
    <property type="match status" value="1"/>
</dbReference>
<keyword evidence="1" id="KW-0805">Transcription regulation</keyword>
<protein>
    <submittedName>
        <fullName evidence="4">WYL domain-containing protein</fullName>
    </submittedName>
</protein>
<sequence length="321" mass="35730">MKASRLLHLLLLLQTRQRITTTELAERLEVSRRTVLRDVEALTTAGVPVYAERGRNGGIVLLPGARLNASHLEPPELEVLSVAGLDSAQLERMGLSAVQESAARKIAARQAAAPESPSLLRLTDLVLVDSNAWLADSKPAVDVSDLASALRHRRRLRIQYRRSAEKQASARVVDPYGIVAKSGRWYLIADDQGTGRLFALERLSAYEQLDAPAVLRPDETLRTRWAALKERTERPGRVSVTVRLRENGLDLARRILGTRIHDVSDTENGWCTVVVRYPDIESVRQLLQFGDHIEILTPETARKRMSQLAKDLAERHSAPAS</sequence>
<feature type="domain" description="HTH deoR-type" evidence="3">
    <location>
        <begin position="2"/>
        <end position="61"/>
    </location>
</feature>
<dbReference type="InterPro" id="IPR051534">
    <property type="entry name" value="CBASS_pafABC_assoc_protein"/>
</dbReference>